<dbReference type="Proteomes" id="UP000588647">
    <property type="component" value="Unassembled WGS sequence"/>
</dbReference>
<sequence length="374" mass="36889">MSDDARTELFRRLDATAAAVFHGDAASLRFGAPGQGSSGTPIRADFVSMRTDFAPAGRGDDRGAAAAAFAARTGALGRLAAAGGAAQAGAGSLDGPSQLAAEGRPATGNSSFARPENGQAEKLTGPLAGALETAAETAPAPNGAADPSRSKAKGGDAAAERLSATKSEDLTATVEAPVLAGSTTASTSQAPARQVASVVGNAFSEFRSGPDGSEGAGNLRLRAGGAALKTVQIQLQPAHFGKVDVTLRLIDGQLAIQLLASEPETVMRLKDDAEGLRSLLSQSGFAVEDAAISIGLRDPAQSRGTSTPGFADNAPGGGSADGQAANGGASRNETGGQGGAAGQGGRDGNVRGERGSASADAPGLARGLDRSVYL</sequence>
<evidence type="ECO:0000313" key="4">
    <source>
        <dbReference type="Proteomes" id="UP000588647"/>
    </source>
</evidence>
<protein>
    <recommendedName>
        <fullName evidence="2">Flagellar hook-length control protein-like C-terminal domain-containing protein</fullName>
    </recommendedName>
</protein>
<feature type="region of interest" description="Disordered" evidence="1">
    <location>
        <begin position="298"/>
        <end position="374"/>
    </location>
</feature>
<dbReference type="Gene3D" id="3.30.750.140">
    <property type="match status" value="1"/>
</dbReference>
<feature type="region of interest" description="Disordered" evidence="1">
    <location>
        <begin position="87"/>
        <end position="120"/>
    </location>
</feature>
<evidence type="ECO:0000313" key="3">
    <source>
        <dbReference type="EMBL" id="MBB4002492.1"/>
    </source>
</evidence>
<organism evidence="3 4">
    <name type="scientific">Aurantimonas endophytica</name>
    <dbReference type="NCBI Taxonomy" id="1522175"/>
    <lineage>
        <taxon>Bacteria</taxon>
        <taxon>Pseudomonadati</taxon>
        <taxon>Pseudomonadota</taxon>
        <taxon>Alphaproteobacteria</taxon>
        <taxon>Hyphomicrobiales</taxon>
        <taxon>Aurantimonadaceae</taxon>
        <taxon>Aurantimonas</taxon>
    </lineage>
</organism>
<evidence type="ECO:0000259" key="2">
    <source>
        <dbReference type="Pfam" id="PF02120"/>
    </source>
</evidence>
<comment type="caution">
    <text evidence="3">The sequence shown here is derived from an EMBL/GenBank/DDBJ whole genome shotgun (WGS) entry which is preliminary data.</text>
</comment>
<dbReference type="InterPro" id="IPR038610">
    <property type="entry name" value="FliK-like_C_sf"/>
</dbReference>
<gene>
    <name evidence="3" type="ORF">GGR03_001539</name>
</gene>
<dbReference type="Pfam" id="PF02120">
    <property type="entry name" value="Flg_hook"/>
    <property type="match status" value="1"/>
</dbReference>
<dbReference type="CDD" id="cd17470">
    <property type="entry name" value="T3SS_Flik_C"/>
    <property type="match status" value="1"/>
</dbReference>
<name>A0A7W6MP42_9HYPH</name>
<evidence type="ECO:0000256" key="1">
    <source>
        <dbReference type="SAM" id="MobiDB-lite"/>
    </source>
</evidence>
<dbReference type="RefSeq" id="WP_183206933.1">
    <property type="nucleotide sequence ID" value="NZ_JAAAMM010000001.1"/>
</dbReference>
<dbReference type="InterPro" id="IPR021136">
    <property type="entry name" value="Flagellar_hook_control-like_C"/>
</dbReference>
<dbReference type="EMBL" id="JACIEM010000001">
    <property type="protein sequence ID" value="MBB4002492.1"/>
    <property type="molecule type" value="Genomic_DNA"/>
</dbReference>
<keyword evidence="4" id="KW-1185">Reference proteome</keyword>
<dbReference type="AlphaFoldDB" id="A0A7W6MP42"/>
<feature type="compositionally biased region" description="Low complexity" evidence="1">
    <location>
        <begin position="134"/>
        <end position="145"/>
    </location>
</feature>
<feature type="compositionally biased region" description="Gly residues" evidence="1">
    <location>
        <begin position="335"/>
        <end position="347"/>
    </location>
</feature>
<proteinExistence type="predicted"/>
<feature type="domain" description="Flagellar hook-length control protein-like C-terminal" evidence="2">
    <location>
        <begin position="228"/>
        <end position="295"/>
    </location>
</feature>
<reference evidence="3 4" key="1">
    <citation type="submission" date="2020-08" db="EMBL/GenBank/DDBJ databases">
        <title>Genomic Encyclopedia of Type Strains, Phase IV (KMG-IV): sequencing the most valuable type-strain genomes for metagenomic binning, comparative biology and taxonomic classification.</title>
        <authorList>
            <person name="Goeker M."/>
        </authorList>
    </citation>
    <scope>NUCLEOTIDE SEQUENCE [LARGE SCALE GENOMIC DNA]</scope>
    <source>
        <strain evidence="3 4">DSM 103570</strain>
    </source>
</reference>
<feature type="region of interest" description="Disordered" evidence="1">
    <location>
        <begin position="134"/>
        <end position="169"/>
    </location>
</feature>
<accession>A0A7W6MP42</accession>